<organism evidence="1 2">
    <name type="scientific">Ramlibacter aquaticus</name>
    <dbReference type="NCBI Taxonomy" id="2780094"/>
    <lineage>
        <taxon>Bacteria</taxon>
        <taxon>Pseudomonadati</taxon>
        <taxon>Pseudomonadota</taxon>
        <taxon>Betaproteobacteria</taxon>
        <taxon>Burkholderiales</taxon>
        <taxon>Comamonadaceae</taxon>
        <taxon>Ramlibacter</taxon>
    </lineage>
</organism>
<evidence type="ECO:0000313" key="1">
    <source>
        <dbReference type="EMBL" id="MBE7941437.1"/>
    </source>
</evidence>
<dbReference type="EMBL" id="JADDOJ010000050">
    <property type="protein sequence ID" value="MBE7941437.1"/>
    <property type="molecule type" value="Genomic_DNA"/>
</dbReference>
<dbReference type="Proteomes" id="UP000715965">
    <property type="component" value="Unassembled WGS sequence"/>
</dbReference>
<dbReference type="GO" id="GO:0016829">
    <property type="term" value="F:lyase activity"/>
    <property type="evidence" value="ECO:0007669"/>
    <property type="project" value="UniProtKB-KW"/>
</dbReference>
<reference evidence="1 2" key="1">
    <citation type="submission" date="2020-10" db="EMBL/GenBank/DDBJ databases">
        <title>Draft genome of Ramlibacter aquaticus LMG 30558.</title>
        <authorList>
            <person name="Props R."/>
        </authorList>
    </citation>
    <scope>NUCLEOTIDE SEQUENCE [LARGE SCALE GENOMIC DNA]</scope>
    <source>
        <strain evidence="1 2">LMG 30558</strain>
    </source>
</reference>
<gene>
    <name evidence="1" type="ORF">IM725_12740</name>
</gene>
<dbReference type="InterPro" id="IPR029045">
    <property type="entry name" value="ClpP/crotonase-like_dom_sf"/>
</dbReference>
<protein>
    <submittedName>
        <fullName evidence="1">Benzoyl-CoA-dihydrodiol lyase</fullName>
    </submittedName>
</protein>
<dbReference type="Pfam" id="PF00378">
    <property type="entry name" value="ECH_1"/>
    <property type="match status" value="1"/>
</dbReference>
<dbReference type="SUPFAM" id="SSF52096">
    <property type="entry name" value="ClpP/crotonase"/>
    <property type="match status" value="2"/>
</dbReference>
<comment type="caution">
    <text evidence="1">The sequence shown here is derived from an EMBL/GenBank/DDBJ whole genome shotgun (WGS) entry which is preliminary data.</text>
</comment>
<keyword evidence="2" id="KW-1185">Reference proteome</keyword>
<dbReference type="NCBIfam" id="TIGR03222">
    <property type="entry name" value="benzo_boxC"/>
    <property type="match status" value="1"/>
</dbReference>
<accession>A0ABR9SHB7</accession>
<dbReference type="Gene3D" id="3.90.226.10">
    <property type="entry name" value="2-enoyl-CoA Hydratase, Chain A, domain 1"/>
    <property type="match status" value="2"/>
</dbReference>
<dbReference type="InterPro" id="IPR001753">
    <property type="entry name" value="Enoyl-CoA_hydra/iso"/>
</dbReference>
<dbReference type="InterPro" id="IPR017633">
    <property type="entry name" value="Benz-CoA_dihydrodiol_lyase"/>
</dbReference>
<sequence>MHYDASYRSASCATYCTSPGDPAVSQVQAPETGVAPVEYQTHPSRYRHWKLSFEGPVARLVADFDENGGLRPGYKLKLNSYDLGVDIELNDAINRVRFEHPEVRTVIVTSAKEKVFCSGANIFMLGVSSHAWKVNFCKFTNETRNGLEDSSQHSGLKFLAAVNGACAGGGYELALACDEIILVDDRNSAVSLPEVPLLGVLPGTGGLTRVTDKRHVRHDLADIFCTTSEGVRGQKAVDWRLVDEAVKPANFAARVQERALELAAKSDRPANAKGVELKPLDRTVEADALRYPFVTVEIDRAKRVATFTVKAPDADVPADVAGIEAAGCEWYPLALARQLEDAILMMRTNELDIGLWLIKTQGDAARVRAMDAALLANKGHWFVRETIGHLRRTLSRLDVSSRSLFALIEPGSCFAGTFLELALACDRSYHLALPDDEDQAPRIEVGDTNFGLYPMATGQSRLGRRFYDEQPALDKVRAVAGQPLDADAAFAVGLVTSNPDDIDWPDETRLAIEERVSMSPDALTGMEANLRFNGPENMFTRVFGRLTAWQNWIFQRPNAVGDKGALKVYGKGERAAFDFNRV</sequence>
<dbReference type="PANTHER" id="PTHR11941">
    <property type="entry name" value="ENOYL-COA HYDRATASE-RELATED"/>
    <property type="match status" value="1"/>
</dbReference>
<evidence type="ECO:0000313" key="2">
    <source>
        <dbReference type="Proteomes" id="UP000715965"/>
    </source>
</evidence>
<name>A0ABR9SHB7_9BURK</name>
<dbReference type="RefSeq" id="WP_193780978.1">
    <property type="nucleotide sequence ID" value="NZ_JADDOJ010000050.1"/>
</dbReference>
<proteinExistence type="predicted"/>
<keyword evidence="1" id="KW-0456">Lyase</keyword>
<dbReference type="CDD" id="cd06558">
    <property type="entry name" value="crotonase-like"/>
    <property type="match status" value="1"/>
</dbReference>
<dbReference type="PANTHER" id="PTHR11941:SF54">
    <property type="entry name" value="ENOYL-COA HYDRATASE, MITOCHONDRIAL"/>
    <property type="match status" value="1"/>
</dbReference>